<evidence type="ECO:0000313" key="1">
    <source>
        <dbReference type="EMBL" id="MFC3073178.1"/>
    </source>
</evidence>
<dbReference type="EMBL" id="JBHRSP010000015">
    <property type="protein sequence ID" value="MFC3073178.1"/>
    <property type="molecule type" value="Genomic_DNA"/>
</dbReference>
<comment type="caution">
    <text evidence="1">The sequence shown here is derived from an EMBL/GenBank/DDBJ whole genome shotgun (WGS) entry which is preliminary data.</text>
</comment>
<gene>
    <name evidence="1" type="ORF">ACFOHH_08700</name>
</gene>
<dbReference type="Pfam" id="PF06314">
    <property type="entry name" value="ADC"/>
    <property type="match status" value="1"/>
</dbReference>
<evidence type="ECO:0000313" key="2">
    <source>
        <dbReference type="Proteomes" id="UP001595377"/>
    </source>
</evidence>
<dbReference type="Proteomes" id="UP001595377">
    <property type="component" value="Unassembled WGS sequence"/>
</dbReference>
<dbReference type="InterPro" id="IPR023375">
    <property type="entry name" value="ADC_dom_sf"/>
</dbReference>
<reference evidence="2" key="1">
    <citation type="journal article" date="2019" name="Int. J. Syst. Evol. Microbiol.">
        <title>The Global Catalogue of Microorganisms (GCM) 10K type strain sequencing project: providing services to taxonomists for standard genome sequencing and annotation.</title>
        <authorList>
            <consortium name="The Broad Institute Genomics Platform"/>
            <consortium name="The Broad Institute Genome Sequencing Center for Infectious Disease"/>
            <person name="Wu L."/>
            <person name="Ma J."/>
        </authorList>
    </citation>
    <scope>NUCLEOTIDE SEQUENCE [LARGE SCALE GENOMIC DNA]</scope>
    <source>
        <strain evidence="2">KCTC 52677</strain>
    </source>
</reference>
<accession>A0ABV7DG22</accession>
<dbReference type="InterPro" id="IPR010451">
    <property type="entry name" value="Acetoacetate_decarboxylase"/>
</dbReference>
<sequence length="272" mass="30554">MASFVKTQEEIDRIRKIIYPTHFQYEALVVAFEVPEDFLRSILPPCFAPSKTSRIAKAQVSRWQSLRSGFDCAVVDLPARHGDFEGWYHLTHLISGDMPVTVGREMWGEAKKRGDMSLTVDGRRAHGYGERNGVRLIEIEAELDDDTGPVENPQNRLELKAFISSDGQGLQYDPIVLRLEQNEYIDKLRPGRGTLTFRSSEADPTGTIPISRIVSVQHEVGSSAMGTLGEFPVSEGREAYIPYVWGRSYDIDQTHKFEDTKILSRSGSFTAG</sequence>
<keyword evidence="2" id="KW-1185">Reference proteome</keyword>
<dbReference type="SUPFAM" id="SSF160104">
    <property type="entry name" value="Acetoacetate decarboxylase-like"/>
    <property type="match status" value="1"/>
</dbReference>
<dbReference type="Gene3D" id="2.40.400.10">
    <property type="entry name" value="Acetoacetate decarboxylase-like"/>
    <property type="match status" value="1"/>
</dbReference>
<proteinExistence type="predicted"/>
<protein>
    <submittedName>
        <fullName evidence="1">Acetoacetate decarboxylase family protein</fullName>
    </submittedName>
</protein>
<organism evidence="1 2">
    <name type="scientific">Shinella pollutisoli</name>
    <dbReference type="NCBI Taxonomy" id="2250594"/>
    <lineage>
        <taxon>Bacteria</taxon>
        <taxon>Pseudomonadati</taxon>
        <taxon>Pseudomonadota</taxon>
        <taxon>Alphaproteobacteria</taxon>
        <taxon>Hyphomicrobiales</taxon>
        <taxon>Rhizobiaceae</taxon>
        <taxon>Shinella</taxon>
    </lineage>
</organism>
<name>A0ABV7DG22_9HYPH</name>
<dbReference type="RefSeq" id="WP_257311002.1">
    <property type="nucleotide sequence ID" value="NZ_JANFDG010000001.1"/>
</dbReference>